<dbReference type="AlphaFoldDB" id="A0A1X0RSS1"/>
<proteinExistence type="predicted"/>
<dbReference type="EMBL" id="KV921441">
    <property type="protein sequence ID" value="ORE15050.1"/>
    <property type="molecule type" value="Genomic_DNA"/>
</dbReference>
<sequence length="62" mass="7306">IDFGSYTQLISYLYIPCFNNDSLKRWIRAYKPAIYTNMETSNYSESWHSQLNAACLTEEQTD</sequence>
<name>A0A1X0RSS1_RHIZD</name>
<evidence type="ECO:0000313" key="1">
    <source>
        <dbReference type="EMBL" id="ORE15050.1"/>
    </source>
</evidence>
<feature type="non-terminal residue" evidence="1">
    <location>
        <position position="1"/>
    </location>
</feature>
<reference evidence="1 2" key="1">
    <citation type="journal article" date="2016" name="Proc. Natl. Acad. Sci. U.S.A.">
        <title>Lipid metabolic changes in an early divergent fungus govern the establishment of a mutualistic symbiosis with endobacteria.</title>
        <authorList>
            <person name="Lastovetsky O.A."/>
            <person name="Gaspar M.L."/>
            <person name="Mondo S.J."/>
            <person name="LaButti K.M."/>
            <person name="Sandor L."/>
            <person name="Grigoriev I.V."/>
            <person name="Henry S.A."/>
            <person name="Pawlowska T.E."/>
        </authorList>
    </citation>
    <scope>NUCLEOTIDE SEQUENCE [LARGE SCALE GENOMIC DNA]</scope>
    <source>
        <strain evidence="1 2">ATCC 11559</strain>
    </source>
</reference>
<accession>A0A1X0RSS1</accession>
<dbReference type="Proteomes" id="UP000242381">
    <property type="component" value="Unassembled WGS sequence"/>
</dbReference>
<organism evidence="1 2">
    <name type="scientific">Rhizopus microsporus</name>
    <dbReference type="NCBI Taxonomy" id="58291"/>
    <lineage>
        <taxon>Eukaryota</taxon>
        <taxon>Fungi</taxon>
        <taxon>Fungi incertae sedis</taxon>
        <taxon>Mucoromycota</taxon>
        <taxon>Mucoromycotina</taxon>
        <taxon>Mucoromycetes</taxon>
        <taxon>Mucorales</taxon>
        <taxon>Mucorineae</taxon>
        <taxon>Rhizopodaceae</taxon>
        <taxon>Rhizopus</taxon>
    </lineage>
</organism>
<evidence type="ECO:0000313" key="2">
    <source>
        <dbReference type="Proteomes" id="UP000242381"/>
    </source>
</evidence>
<protein>
    <submittedName>
        <fullName evidence="1">Uncharacterized protein</fullName>
    </submittedName>
</protein>
<gene>
    <name evidence="1" type="ORF">BCV71DRAFT_274551</name>
</gene>